<dbReference type="RefSeq" id="WP_190422667.1">
    <property type="nucleotide sequence ID" value="NZ_JAAOCA010000021.1"/>
</dbReference>
<comment type="caution">
    <text evidence="1">The sequence shown here is derived from an EMBL/GenBank/DDBJ whole genome shotgun (WGS) entry which is preliminary data.</text>
</comment>
<gene>
    <name evidence="1" type="ORF">HAQ05_16980</name>
</gene>
<accession>A0ABR7Z4G0</accession>
<proteinExistence type="predicted"/>
<evidence type="ECO:0000313" key="2">
    <source>
        <dbReference type="Proteomes" id="UP000805841"/>
    </source>
</evidence>
<dbReference type="Proteomes" id="UP000805841">
    <property type="component" value="Unassembled WGS sequence"/>
</dbReference>
<reference evidence="1 2" key="1">
    <citation type="journal article" date="2020" name="Insects">
        <title>Bacteria Belonging to Pseudomonas typographi sp. nov. from the Bark Beetle Ips typographus Have Genomic Potential to Aid in the Host Ecology.</title>
        <authorList>
            <person name="Peral-Aranega E."/>
            <person name="Saati-Santamaria Z."/>
            <person name="Kolarik M."/>
            <person name="Rivas R."/>
            <person name="Garcia-Fraile P."/>
        </authorList>
    </citation>
    <scope>NUCLEOTIDE SEQUENCE [LARGE SCALE GENOMIC DNA]</scope>
    <source>
        <strain evidence="1 2">CA3A</strain>
    </source>
</reference>
<name>A0ABR7Z4G0_9PSED</name>
<sequence length="178" mass="19645">MARDATLHYVEQYPSMPTPLLDREVTLRRGPLFFDEQQSRTLEALCDRVLPQATPRVAVPLAALLDARCYANLDEGSAPGQLAPRDTWRLALGALDSEARERYGKGFADLRGTEQDALVHAMRSGLLGHPAWGKVAPQVFFHQRLLRDVSTVYYSHPAAWPSASIVGSFAFPAGPCQE</sequence>
<dbReference type="EMBL" id="JAAOCA010000021">
    <property type="protein sequence ID" value="MBD1600391.1"/>
    <property type="molecule type" value="Genomic_DNA"/>
</dbReference>
<dbReference type="InterPro" id="IPR027056">
    <property type="entry name" value="Gluconate_2DH_su3"/>
</dbReference>
<evidence type="ECO:0000313" key="1">
    <source>
        <dbReference type="EMBL" id="MBD1600391.1"/>
    </source>
</evidence>
<organism evidence="1 2">
    <name type="scientific">Pseudomonas typographi</name>
    <dbReference type="NCBI Taxonomy" id="2715964"/>
    <lineage>
        <taxon>Bacteria</taxon>
        <taxon>Pseudomonadati</taxon>
        <taxon>Pseudomonadota</taxon>
        <taxon>Gammaproteobacteria</taxon>
        <taxon>Pseudomonadales</taxon>
        <taxon>Pseudomonadaceae</taxon>
        <taxon>Pseudomonas</taxon>
    </lineage>
</organism>
<dbReference type="Pfam" id="PF13618">
    <property type="entry name" value="Gluconate_2-dh3"/>
    <property type="match status" value="1"/>
</dbReference>
<protein>
    <submittedName>
        <fullName evidence="1">Gluconate 2-dehydrogenase subunit 3 family protein</fullName>
    </submittedName>
</protein>
<keyword evidence="2" id="KW-1185">Reference proteome</keyword>